<protein>
    <recommendedName>
        <fullName evidence="2">PTM1-like N-terminal domain-containing protein</fullName>
    </recommendedName>
</protein>
<dbReference type="Proteomes" id="UP000249402">
    <property type="component" value="Unassembled WGS sequence"/>
</dbReference>
<keyword evidence="1" id="KW-0472">Membrane</keyword>
<evidence type="ECO:0000313" key="3">
    <source>
        <dbReference type="EMBL" id="RAK97885.1"/>
    </source>
</evidence>
<feature type="transmembrane region" description="Helical" evidence="1">
    <location>
        <begin position="244"/>
        <end position="268"/>
    </location>
</feature>
<keyword evidence="1" id="KW-1133">Transmembrane helix</keyword>
<dbReference type="InterPro" id="IPR053938">
    <property type="entry name" value="PTM1-like_N"/>
</dbReference>
<evidence type="ECO:0000313" key="4">
    <source>
        <dbReference type="Proteomes" id="UP000249402"/>
    </source>
</evidence>
<reference evidence="3 4" key="1">
    <citation type="submission" date="2018-02" db="EMBL/GenBank/DDBJ databases">
        <title>The genomes of Aspergillus section Nigri reveals drivers in fungal speciation.</title>
        <authorList>
            <consortium name="DOE Joint Genome Institute"/>
            <person name="Vesth T.C."/>
            <person name="Nybo J."/>
            <person name="Theobald S."/>
            <person name="Brandl J."/>
            <person name="Frisvad J.C."/>
            <person name="Nielsen K.F."/>
            <person name="Lyhne E.K."/>
            <person name="Kogle M.E."/>
            <person name="Kuo A."/>
            <person name="Riley R."/>
            <person name="Clum A."/>
            <person name="Nolan M."/>
            <person name="Lipzen A."/>
            <person name="Salamov A."/>
            <person name="Henrissat B."/>
            <person name="Wiebenga A."/>
            <person name="De vries R.P."/>
            <person name="Grigoriev I.V."/>
            <person name="Mortensen U.H."/>
            <person name="Andersen M.R."/>
            <person name="Baker S.E."/>
        </authorList>
    </citation>
    <scope>NUCLEOTIDE SEQUENCE [LARGE SCALE GENOMIC DNA]</scope>
    <source>
        <strain evidence="3 4">CBS 121593</strain>
    </source>
</reference>
<proteinExistence type="predicted"/>
<dbReference type="GeneID" id="37226501"/>
<feature type="transmembrane region" description="Helical" evidence="1">
    <location>
        <begin position="329"/>
        <end position="352"/>
    </location>
</feature>
<keyword evidence="1" id="KW-0812">Transmembrane</keyword>
<dbReference type="EMBL" id="KZ824458">
    <property type="protein sequence ID" value="RAK97885.1"/>
    <property type="molecule type" value="Genomic_DNA"/>
</dbReference>
<organism evidence="3 4">
    <name type="scientific">Aspergillus ibericus CBS 121593</name>
    <dbReference type="NCBI Taxonomy" id="1448316"/>
    <lineage>
        <taxon>Eukaryota</taxon>
        <taxon>Fungi</taxon>
        <taxon>Dikarya</taxon>
        <taxon>Ascomycota</taxon>
        <taxon>Pezizomycotina</taxon>
        <taxon>Eurotiomycetes</taxon>
        <taxon>Eurotiomycetidae</taxon>
        <taxon>Eurotiales</taxon>
        <taxon>Aspergillaceae</taxon>
        <taxon>Aspergillus</taxon>
        <taxon>Aspergillus subgen. Circumdati</taxon>
    </lineage>
</organism>
<feature type="transmembrane region" description="Helical" evidence="1">
    <location>
        <begin position="289"/>
        <end position="309"/>
    </location>
</feature>
<evidence type="ECO:0000256" key="1">
    <source>
        <dbReference type="SAM" id="Phobius"/>
    </source>
</evidence>
<dbReference type="VEuPathDB" id="FungiDB:BO80DRAFT_447878"/>
<gene>
    <name evidence="3" type="ORF">BO80DRAFT_447878</name>
</gene>
<feature type="transmembrane region" description="Helical" evidence="1">
    <location>
        <begin position="128"/>
        <end position="146"/>
    </location>
</feature>
<sequence>MLTFNPGQGIVSAVVFELGDEHLGGIRRPGSKEKEIFCTKQNIQNQLCDESQLGQFLISDKATRLAGHPFITRAVNLTSPISIQYPVQKPGLYCAALFGFSAKTFSATLQAIEPNTTLPAFRVGLQTVYRYLGPAWITFTVLWTLLRTVEARSAVCWLLPLSVVQVAFRWAGLGLGERAPTILIISWHVIEILQNSIVLVHSHDSLNRQRSRRSWFVGIFLILYLVLSTAMAVADYTATVESPIPAYCNIVLGILLTMYIAVHIFWLWRESRSASREKLWAVSYNEFPVRFAVILAICGILSLTTAILNACYVGKRLTPLEFAHACWQIRYLTIDGPFEFIFLFWTLTLALYCGHESQARSITIELDAVSNDSDSTEPLTSDMDK</sequence>
<dbReference type="RefSeq" id="XP_025572213.1">
    <property type="nucleotide sequence ID" value="XM_025721636.1"/>
</dbReference>
<keyword evidence="4" id="KW-1185">Reference proteome</keyword>
<dbReference type="OrthoDB" id="4673199at2759"/>
<evidence type="ECO:0000259" key="2">
    <source>
        <dbReference type="Pfam" id="PF21902"/>
    </source>
</evidence>
<dbReference type="AlphaFoldDB" id="A0A395GQT0"/>
<name>A0A395GQT0_9EURO</name>
<dbReference type="STRING" id="1448316.A0A395GQT0"/>
<feature type="transmembrane region" description="Helical" evidence="1">
    <location>
        <begin position="214"/>
        <end position="238"/>
    </location>
</feature>
<accession>A0A395GQT0</accession>
<feature type="domain" description="PTM1-like N-terminal" evidence="2">
    <location>
        <begin position="9"/>
        <end position="108"/>
    </location>
</feature>
<dbReference type="Pfam" id="PF21902">
    <property type="entry name" value="PTM1-like_N"/>
    <property type="match status" value="1"/>
</dbReference>